<dbReference type="Proteomes" id="UP000507470">
    <property type="component" value="Unassembled WGS sequence"/>
</dbReference>
<reference evidence="2 3" key="1">
    <citation type="submission" date="2020-06" db="EMBL/GenBank/DDBJ databases">
        <authorList>
            <person name="Li R."/>
            <person name="Bekaert M."/>
        </authorList>
    </citation>
    <scope>NUCLEOTIDE SEQUENCE [LARGE SCALE GENOMIC DNA]</scope>
    <source>
        <strain evidence="3">wild</strain>
    </source>
</reference>
<dbReference type="PANTHER" id="PTHR46880:SF9">
    <property type="entry name" value="ZINC FINGER PROTEIN 862"/>
    <property type="match status" value="1"/>
</dbReference>
<dbReference type="SUPFAM" id="SSF56672">
    <property type="entry name" value="DNA/RNA polymerases"/>
    <property type="match status" value="1"/>
</dbReference>
<evidence type="ECO:0000313" key="2">
    <source>
        <dbReference type="EMBL" id="CAC5363258.1"/>
    </source>
</evidence>
<name>A0A6J8A8J3_MYTCO</name>
<feature type="domain" description="Reverse transcriptase/retrotransposon-derived protein RNase H-like" evidence="1">
    <location>
        <begin position="466"/>
        <end position="522"/>
    </location>
</feature>
<dbReference type="Gene3D" id="3.30.70.270">
    <property type="match status" value="1"/>
</dbReference>
<dbReference type="AlphaFoldDB" id="A0A6J8A8J3"/>
<dbReference type="Pfam" id="PF17919">
    <property type="entry name" value="RT_RNaseH_2"/>
    <property type="match status" value="1"/>
</dbReference>
<sequence>MPTRIGGTRWLGHVQTALNSLWKGYPAFVTHLGQVSLHNTQSATQSKAKYLLKLLRRKSVIVFAHFINDVVNVLTKLSMCLQQRATCLYEVHQDLECTIANIQTLEARPGQELRKVREIISNDGKFEGELLVGNDDFEGQTVKVLKALVESLQKRFKDITEGVKQATKIADLASWPATIDNEPEFGDEMVSNLVDHYRQLLDQTDGVDVKGFEKSTKLLIPSLFMIHAMIYNLSILVYKQFLPDMKSTSMTLLMTIQLHSDPITQFNPEQVIHQWNKGARRRPNFMQKKVKKTVVQQMEEIMNVNEDETQELTNSVDNVETAAACPDKAADSCYVLLMIMFNLCVCAESVSETRKQNEDKEEENIHRKYQEVLKAADEDMGISIVAGSKTTDEEQYRQIVKEAYEDPCIPLTTHEMFIMYLEHCILFILVCWNILNLFDDLKYVKDFSKIAKPLFDLTKKNQKFAWNKDAEAAFLGLKSRLISAPILGFPQADGSEVILDTDASAYAIGAVLSQIQDGKERVMRTVVGA</sequence>
<dbReference type="PANTHER" id="PTHR46880">
    <property type="entry name" value="RAS-ASSOCIATING DOMAIN-CONTAINING PROTEIN"/>
    <property type="match status" value="1"/>
</dbReference>
<evidence type="ECO:0000259" key="1">
    <source>
        <dbReference type="Pfam" id="PF17919"/>
    </source>
</evidence>
<keyword evidence="3" id="KW-1185">Reference proteome</keyword>
<proteinExistence type="predicted"/>
<dbReference type="InterPro" id="IPR041577">
    <property type="entry name" value="RT_RNaseH_2"/>
</dbReference>
<dbReference type="InterPro" id="IPR043128">
    <property type="entry name" value="Rev_trsase/Diguanyl_cyclase"/>
</dbReference>
<gene>
    <name evidence="2" type="ORF">MCOR_4754</name>
</gene>
<organism evidence="2 3">
    <name type="scientific">Mytilus coruscus</name>
    <name type="common">Sea mussel</name>
    <dbReference type="NCBI Taxonomy" id="42192"/>
    <lineage>
        <taxon>Eukaryota</taxon>
        <taxon>Metazoa</taxon>
        <taxon>Spiralia</taxon>
        <taxon>Lophotrochozoa</taxon>
        <taxon>Mollusca</taxon>
        <taxon>Bivalvia</taxon>
        <taxon>Autobranchia</taxon>
        <taxon>Pteriomorphia</taxon>
        <taxon>Mytilida</taxon>
        <taxon>Mytiloidea</taxon>
        <taxon>Mytilidae</taxon>
        <taxon>Mytilinae</taxon>
        <taxon>Mytilus</taxon>
    </lineage>
</organism>
<dbReference type="EMBL" id="CACVKT020000809">
    <property type="protein sequence ID" value="CAC5363258.1"/>
    <property type="molecule type" value="Genomic_DNA"/>
</dbReference>
<dbReference type="OrthoDB" id="6117985at2759"/>
<accession>A0A6J8A8J3</accession>
<dbReference type="InterPro" id="IPR043502">
    <property type="entry name" value="DNA/RNA_pol_sf"/>
</dbReference>
<evidence type="ECO:0000313" key="3">
    <source>
        <dbReference type="Proteomes" id="UP000507470"/>
    </source>
</evidence>
<protein>
    <recommendedName>
        <fullName evidence="1">Reverse transcriptase/retrotransposon-derived protein RNase H-like domain-containing protein</fullName>
    </recommendedName>
</protein>